<sequence>MGAYYLEMLEADPGNPLLLVNYGRYLHEPGDGEVLSLYGKLIWETQGDETRAESYFERAVEASPDDCYVMGSYAHFLWDADEAGEEEEDVRAAPPAAAPSQQPQLTVRAY</sequence>
<dbReference type="Gene3D" id="1.25.40.10">
    <property type="entry name" value="Tetratricopeptide repeat domain"/>
    <property type="match status" value="1"/>
</dbReference>
<feature type="compositionally biased region" description="Low complexity" evidence="1">
    <location>
        <begin position="92"/>
        <end position="104"/>
    </location>
</feature>
<dbReference type="SUPFAM" id="SSF48452">
    <property type="entry name" value="TPR-like"/>
    <property type="match status" value="1"/>
</dbReference>
<proteinExistence type="predicted"/>
<dbReference type="EMBL" id="CACRZD030000013">
    <property type="protein sequence ID" value="CAA6669650.1"/>
    <property type="molecule type" value="Genomic_DNA"/>
</dbReference>
<dbReference type="EMBL" id="LR743600">
    <property type="protein sequence ID" value="CAA2630407.1"/>
    <property type="molecule type" value="Genomic_DNA"/>
</dbReference>
<gene>
    <name evidence="2" type="ORF">SI7747_13016053</name>
</gene>
<accession>A0A7I8JHL6</accession>
<dbReference type="InterPro" id="IPR011990">
    <property type="entry name" value="TPR-like_helical_dom_sf"/>
</dbReference>
<organism evidence="2">
    <name type="scientific">Spirodela intermedia</name>
    <name type="common">Intermediate duckweed</name>
    <dbReference type="NCBI Taxonomy" id="51605"/>
    <lineage>
        <taxon>Eukaryota</taxon>
        <taxon>Viridiplantae</taxon>
        <taxon>Streptophyta</taxon>
        <taxon>Embryophyta</taxon>
        <taxon>Tracheophyta</taxon>
        <taxon>Spermatophyta</taxon>
        <taxon>Magnoliopsida</taxon>
        <taxon>Liliopsida</taxon>
        <taxon>Araceae</taxon>
        <taxon>Lemnoideae</taxon>
        <taxon>Spirodela</taxon>
    </lineage>
</organism>
<feature type="region of interest" description="Disordered" evidence="1">
    <location>
        <begin position="84"/>
        <end position="110"/>
    </location>
</feature>
<evidence type="ECO:0000313" key="3">
    <source>
        <dbReference type="Proteomes" id="UP001189122"/>
    </source>
</evidence>
<evidence type="ECO:0000313" key="2">
    <source>
        <dbReference type="EMBL" id="CAA2630407.1"/>
    </source>
</evidence>
<dbReference type="PANTHER" id="PTHR26312:SF123">
    <property type="entry name" value="TETRATRICOPEPTIDE REPEAT (TPR)-LIKE SUPERFAMILY PROTEIN"/>
    <property type="match status" value="1"/>
</dbReference>
<name>A0A7I8JHL6_SPIIN</name>
<evidence type="ECO:0000256" key="1">
    <source>
        <dbReference type="SAM" id="MobiDB-lite"/>
    </source>
</evidence>
<dbReference type="Proteomes" id="UP001189122">
    <property type="component" value="Unassembled WGS sequence"/>
</dbReference>
<dbReference type="AlphaFoldDB" id="A0A7I8JHL6"/>
<keyword evidence="3" id="KW-1185">Reference proteome</keyword>
<protein>
    <submittedName>
        <fullName evidence="2">Uncharacterized protein</fullName>
    </submittedName>
</protein>
<reference evidence="2 3" key="1">
    <citation type="submission" date="2019-12" db="EMBL/GenBank/DDBJ databases">
        <authorList>
            <person name="Scholz U."/>
            <person name="Mascher M."/>
            <person name="Fiebig A."/>
        </authorList>
    </citation>
    <scope>NUCLEOTIDE SEQUENCE</scope>
</reference>
<dbReference type="PANTHER" id="PTHR26312">
    <property type="entry name" value="TETRATRICOPEPTIDE REPEAT PROTEIN 5"/>
    <property type="match status" value="1"/>
</dbReference>